<dbReference type="InterPro" id="IPR004838">
    <property type="entry name" value="NHTrfase_class1_PyrdxlP-BS"/>
</dbReference>
<keyword evidence="10" id="KW-1185">Reference proteome</keyword>
<evidence type="ECO:0000256" key="2">
    <source>
        <dbReference type="ARBA" id="ARBA00007441"/>
    </source>
</evidence>
<evidence type="ECO:0000256" key="5">
    <source>
        <dbReference type="ARBA" id="ARBA00022898"/>
    </source>
</evidence>
<organism evidence="9 10">
    <name type="scientific">Pseudooceanicola nitratireducens</name>
    <dbReference type="NCBI Taxonomy" id="517719"/>
    <lineage>
        <taxon>Bacteria</taxon>
        <taxon>Pseudomonadati</taxon>
        <taxon>Pseudomonadota</taxon>
        <taxon>Alphaproteobacteria</taxon>
        <taxon>Rhodobacterales</taxon>
        <taxon>Paracoccaceae</taxon>
        <taxon>Pseudooceanicola</taxon>
    </lineage>
</organism>
<dbReference type="EC" id="2.6.1.-" evidence="7"/>
<proteinExistence type="inferred from homology"/>
<dbReference type="AlphaFoldDB" id="A0A1I1M478"/>
<evidence type="ECO:0000256" key="6">
    <source>
        <dbReference type="ARBA" id="ARBA00049185"/>
    </source>
</evidence>
<sequence>MQTRVSRRGDVDPFIVMEILRLAAQAEAAGRHVIHMEIGQPGTPAPEVARAALGTAMGQGSLGYTESLGLPALRQRIAGLYRDWYGVDLDPDRILVTPGSSGGFLLAFTSLFDPGDRVGIANPGYPAYRQILKAQGLEPALITTDLADGYQPRPDQIEGAGLDGVLIASPANPTGTMLDHDALKALIEAAERSNTAFISDEIYHGLNYQGRCTSALEITDNAFVINSFSKYFSMTGWRVGWIVAPPNHIDRVNKLAQHMFICAPHASQIAALAALDAADELEANRATYSRNRDIVLKMLPKAGITRFAPPDGGFYVYADISHLGDDSLTLARALLDEEGVAVTPGHDFDPVRGGSTWRLSYAASTADVEEGMARIARFTERRAR</sequence>
<dbReference type="PROSITE" id="PS00105">
    <property type="entry name" value="AA_TRANSFER_CLASS_1"/>
    <property type="match status" value="1"/>
</dbReference>
<evidence type="ECO:0000256" key="1">
    <source>
        <dbReference type="ARBA" id="ARBA00001933"/>
    </source>
</evidence>
<protein>
    <recommendedName>
        <fullName evidence="7">Aminotransferase</fullName>
        <ecNumber evidence="7">2.6.1.-</ecNumber>
    </recommendedName>
</protein>
<dbReference type="GO" id="GO:0004069">
    <property type="term" value="F:L-aspartate:2-oxoglutarate aminotransferase activity"/>
    <property type="evidence" value="ECO:0007669"/>
    <property type="project" value="UniProtKB-EC"/>
</dbReference>
<dbReference type="EMBL" id="FOLX01000001">
    <property type="protein sequence ID" value="SFC78008.1"/>
    <property type="molecule type" value="Genomic_DNA"/>
</dbReference>
<evidence type="ECO:0000256" key="7">
    <source>
        <dbReference type="RuleBase" id="RU000481"/>
    </source>
</evidence>
<dbReference type="Proteomes" id="UP000231644">
    <property type="component" value="Unassembled WGS sequence"/>
</dbReference>
<comment type="catalytic activity">
    <reaction evidence="6">
        <text>L-aspartate + 2-oxoglutarate = oxaloacetate + L-glutamate</text>
        <dbReference type="Rhea" id="RHEA:21824"/>
        <dbReference type="ChEBI" id="CHEBI:16452"/>
        <dbReference type="ChEBI" id="CHEBI:16810"/>
        <dbReference type="ChEBI" id="CHEBI:29985"/>
        <dbReference type="ChEBI" id="CHEBI:29991"/>
        <dbReference type="EC" id="2.6.1.1"/>
    </reaction>
</comment>
<reference evidence="9 10" key="1">
    <citation type="submission" date="2016-10" db="EMBL/GenBank/DDBJ databases">
        <authorList>
            <person name="de Groot N.N."/>
        </authorList>
    </citation>
    <scope>NUCLEOTIDE SEQUENCE [LARGE SCALE GENOMIC DNA]</scope>
    <source>
        <strain evidence="9 10">DSM 29619</strain>
    </source>
</reference>
<accession>A0A1I1M478</accession>
<comment type="cofactor">
    <cofactor evidence="1 7">
        <name>pyridoxal 5'-phosphate</name>
        <dbReference type="ChEBI" id="CHEBI:597326"/>
    </cofactor>
</comment>
<dbReference type="Pfam" id="PF00155">
    <property type="entry name" value="Aminotran_1_2"/>
    <property type="match status" value="1"/>
</dbReference>
<dbReference type="InterPro" id="IPR004839">
    <property type="entry name" value="Aminotransferase_I/II_large"/>
</dbReference>
<evidence type="ECO:0000313" key="9">
    <source>
        <dbReference type="EMBL" id="SFC78008.1"/>
    </source>
</evidence>
<evidence type="ECO:0000313" key="10">
    <source>
        <dbReference type="Proteomes" id="UP000231644"/>
    </source>
</evidence>
<dbReference type="InterPro" id="IPR015424">
    <property type="entry name" value="PyrdxlP-dep_Trfase"/>
</dbReference>
<dbReference type="STRING" id="517719.SAMN05421762_2177"/>
<dbReference type="GO" id="GO:0006520">
    <property type="term" value="P:amino acid metabolic process"/>
    <property type="evidence" value="ECO:0007669"/>
    <property type="project" value="InterPro"/>
</dbReference>
<dbReference type="PANTHER" id="PTHR46383:SF2">
    <property type="entry name" value="AMINOTRANSFERASE"/>
    <property type="match status" value="1"/>
</dbReference>
<dbReference type="SUPFAM" id="SSF53383">
    <property type="entry name" value="PLP-dependent transferases"/>
    <property type="match status" value="1"/>
</dbReference>
<comment type="similarity">
    <text evidence="2 7">Belongs to the class-I pyridoxal-phosphate-dependent aminotransferase family.</text>
</comment>
<dbReference type="GO" id="GO:0030170">
    <property type="term" value="F:pyridoxal phosphate binding"/>
    <property type="evidence" value="ECO:0007669"/>
    <property type="project" value="InterPro"/>
</dbReference>
<name>A0A1I1M478_9RHOB</name>
<keyword evidence="4 7" id="KW-0808">Transferase</keyword>
<feature type="domain" description="Aminotransferase class I/classII large" evidence="8">
    <location>
        <begin position="32"/>
        <end position="375"/>
    </location>
</feature>
<evidence type="ECO:0000256" key="3">
    <source>
        <dbReference type="ARBA" id="ARBA00022576"/>
    </source>
</evidence>
<keyword evidence="5" id="KW-0663">Pyridoxal phosphate</keyword>
<evidence type="ECO:0000256" key="4">
    <source>
        <dbReference type="ARBA" id="ARBA00022679"/>
    </source>
</evidence>
<dbReference type="CDD" id="cd00609">
    <property type="entry name" value="AAT_like"/>
    <property type="match status" value="1"/>
</dbReference>
<dbReference type="Gene3D" id="3.40.640.10">
    <property type="entry name" value="Type I PLP-dependent aspartate aminotransferase-like (Major domain)"/>
    <property type="match status" value="1"/>
</dbReference>
<dbReference type="InterPro" id="IPR050596">
    <property type="entry name" value="AspAT/PAT-like"/>
</dbReference>
<dbReference type="InterPro" id="IPR015421">
    <property type="entry name" value="PyrdxlP-dep_Trfase_major"/>
</dbReference>
<gene>
    <name evidence="9" type="ORF">SAMN05421762_2177</name>
</gene>
<dbReference type="PANTHER" id="PTHR46383">
    <property type="entry name" value="ASPARTATE AMINOTRANSFERASE"/>
    <property type="match status" value="1"/>
</dbReference>
<keyword evidence="3 7" id="KW-0032">Aminotransferase</keyword>
<evidence type="ECO:0000259" key="8">
    <source>
        <dbReference type="Pfam" id="PF00155"/>
    </source>
</evidence>